<dbReference type="EMBL" id="VFJB01000003">
    <property type="protein sequence ID" value="KAA0259109.1"/>
    <property type="molecule type" value="Genomic_DNA"/>
</dbReference>
<organism evidence="2 3">
    <name type="scientific">Deferribacter autotrophicus</name>
    <dbReference type="NCBI Taxonomy" id="500465"/>
    <lineage>
        <taxon>Bacteria</taxon>
        <taxon>Pseudomonadati</taxon>
        <taxon>Deferribacterota</taxon>
        <taxon>Deferribacteres</taxon>
        <taxon>Deferribacterales</taxon>
        <taxon>Deferribacteraceae</taxon>
        <taxon>Deferribacter</taxon>
    </lineage>
</organism>
<protein>
    <submittedName>
        <fullName evidence="2">Uncharacterized protein</fullName>
    </submittedName>
</protein>
<gene>
    <name evidence="2" type="ORF">FHQ18_03935</name>
</gene>
<dbReference type="AlphaFoldDB" id="A0A5A8F739"/>
<dbReference type="RefSeq" id="WP_149265865.1">
    <property type="nucleotide sequence ID" value="NZ_VFJB01000003.1"/>
</dbReference>
<comment type="caution">
    <text evidence="2">The sequence shown here is derived from an EMBL/GenBank/DDBJ whole genome shotgun (WGS) entry which is preliminary data.</text>
</comment>
<keyword evidence="1" id="KW-0472">Membrane</keyword>
<feature type="transmembrane region" description="Helical" evidence="1">
    <location>
        <begin position="43"/>
        <end position="63"/>
    </location>
</feature>
<evidence type="ECO:0000256" key="1">
    <source>
        <dbReference type="SAM" id="Phobius"/>
    </source>
</evidence>
<evidence type="ECO:0000313" key="3">
    <source>
        <dbReference type="Proteomes" id="UP000322876"/>
    </source>
</evidence>
<name>A0A5A8F739_9BACT</name>
<keyword evidence="3" id="KW-1185">Reference proteome</keyword>
<proteinExistence type="predicted"/>
<reference evidence="2 3" key="1">
    <citation type="submission" date="2019-06" db="EMBL/GenBank/DDBJ databases">
        <title>Genomic insights into carbon and energy metabolism of Deferribacter autotrophicus revealed new metabolic traits in the phylum Deferribacteres.</title>
        <authorList>
            <person name="Slobodkin A.I."/>
            <person name="Slobodkina G.B."/>
            <person name="Allioux M."/>
            <person name="Alain K."/>
            <person name="Jebbar M."/>
            <person name="Shadrin V."/>
            <person name="Kublanov I.V."/>
            <person name="Toshchakov S.V."/>
            <person name="Bonch-Osmolovskaya E.A."/>
        </authorList>
    </citation>
    <scope>NUCLEOTIDE SEQUENCE [LARGE SCALE GENOMIC DNA]</scope>
    <source>
        <strain evidence="2 3">SL50</strain>
    </source>
</reference>
<keyword evidence="1" id="KW-0812">Transmembrane</keyword>
<dbReference type="Proteomes" id="UP000322876">
    <property type="component" value="Unassembled WGS sequence"/>
</dbReference>
<accession>A0A5A8F739</accession>
<evidence type="ECO:0000313" key="2">
    <source>
        <dbReference type="EMBL" id="KAA0259109.1"/>
    </source>
</evidence>
<sequence length="68" mass="8451">MVDKFTFIGMELYEKKKRKIEKIYIDQWLRFKPYEKQVRSDEYYLHLYYISSLTVSFAVLVQLKMEKT</sequence>
<keyword evidence="1" id="KW-1133">Transmembrane helix</keyword>